<feature type="domain" description="GST C-terminal" evidence="6">
    <location>
        <begin position="86"/>
        <end position="214"/>
    </location>
</feature>
<keyword evidence="8" id="KW-1185">Reference proteome</keyword>
<dbReference type="CDD" id="cd03058">
    <property type="entry name" value="GST_N_Tau"/>
    <property type="match status" value="1"/>
</dbReference>
<dbReference type="SFLD" id="SFLDS00019">
    <property type="entry name" value="Glutathione_Transferase_(cytos"/>
    <property type="match status" value="1"/>
</dbReference>
<dbReference type="FunFam" id="1.20.1050.10:FF:000012">
    <property type="entry name" value="Tau class glutathione S-transferase"/>
    <property type="match status" value="1"/>
</dbReference>
<keyword evidence="2" id="KW-0808">Transferase</keyword>
<dbReference type="Proteomes" id="UP001634393">
    <property type="component" value="Unassembled WGS sequence"/>
</dbReference>
<dbReference type="Gene3D" id="3.40.30.10">
    <property type="entry name" value="Glutaredoxin"/>
    <property type="match status" value="1"/>
</dbReference>
<proteinExistence type="inferred from homology"/>
<dbReference type="InterPro" id="IPR036249">
    <property type="entry name" value="Thioredoxin-like_sf"/>
</dbReference>
<dbReference type="InterPro" id="IPR004045">
    <property type="entry name" value="Glutathione_S-Trfase_N"/>
</dbReference>
<evidence type="ECO:0000313" key="8">
    <source>
        <dbReference type="Proteomes" id="UP001634393"/>
    </source>
</evidence>
<dbReference type="PROSITE" id="PS50404">
    <property type="entry name" value="GST_NTER"/>
    <property type="match status" value="1"/>
</dbReference>
<accession>A0ABD3SN90</accession>
<dbReference type="InterPro" id="IPR045074">
    <property type="entry name" value="GST_C_Tau"/>
</dbReference>
<dbReference type="EMBL" id="JBJXBP010000006">
    <property type="protein sequence ID" value="KAL3826055.1"/>
    <property type="molecule type" value="Genomic_DNA"/>
</dbReference>
<evidence type="ECO:0000256" key="3">
    <source>
        <dbReference type="ARBA" id="ARBA00047960"/>
    </source>
</evidence>
<dbReference type="CDD" id="cd03185">
    <property type="entry name" value="GST_C_Tau"/>
    <property type="match status" value="1"/>
</dbReference>
<comment type="caution">
    <text evidence="7">The sequence shown here is derived from an EMBL/GenBank/DDBJ whole genome shotgun (WGS) entry which is preliminary data.</text>
</comment>
<evidence type="ECO:0000313" key="7">
    <source>
        <dbReference type="EMBL" id="KAL3826055.1"/>
    </source>
</evidence>
<dbReference type="InterPro" id="IPR036282">
    <property type="entry name" value="Glutathione-S-Trfase_C_sf"/>
</dbReference>
<name>A0ABD3SN90_9LAMI</name>
<dbReference type="InterPro" id="IPR004046">
    <property type="entry name" value="GST_C"/>
</dbReference>
<protein>
    <recommendedName>
        <fullName evidence="1">glutathione transferase</fullName>
        <ecNumber evidence="1">2.5.1.18</ecNumber>
    </recommendedName>
</protein>
<organism evidence="7 8">
    <name type="scientific">Penstemon smallii</name>
    <dbReference type="NCBI Taxonomy" id="265156"/>
    <lineage>
        <taxon>Eukaryota</taxon>
        <taxon>Viridiplantae</taxon>
        <taxon>Streptophyta</taxon>
        <taxon>Embryophyta</taxon>
        <taxon>Tracheophyta</taxon>
        <taxon>Spermatophyta</taxon>
        <taxon>Magnoliopsida</taxon>
        <taxon>eudicotyledons</taxon>
        <taxon>Gunneridae</taxon>
        <taxon>Pentapetalae</taxon>
        <taxon>asterids</taxon>
        <taxon>lamiids</taxon>
        <taxon>Lamiales</taxon>
        <taxon>Plantaginaceae</taxon>
        <taxon>Cheloneae</taxon>
        <taxon>Penstemon</taxon>
    </lineage>
</organism>
<sequence length="227" mass="26264">MESVKLFGTWFSPYSRRVEMALKLKGVEYEYIEEDLKNKSPDLLKYNPVHKKVPLLIHNGKPISESLVILEYIDETWPGPAILPSDPYERSMARFWAKFLDEKCWPAMRRACLSRGDQEQEKANEEANEVVMFLENEVKGNKLFCGDTIGLVDIAANLIAHWYGIFEEFYGNMQPPLNLITKDKFPNICEWVDEYTNCTFVKENLPEKDKLAQLYMARIQAAKAAAQ</sequence>
<dbReference type="EC" id="2.5.1.18" evidence="1"/>
<dbReference type="Gene3D" id="1.20.1050.10">
    <property type="match status" value="1"/>
</dbReference>
<dbReference type="InterPro" id="IPR010987">
    <property type="entry name" value="Glutathione-S-Trfase_C-like"/>
</dbReference>
<dbReference type="InterPro" id="IPR040079">
    <property type="entry name" value="Glutathione_S-Trfase"/>
</dbReference>
<comment type="similarity">
    <text evidence="4">Belongs to the GST superfamily.</text>
</comment>
<dbReference type="SUPFAM" id="SSF47616">
    <property type="entry name" value="GST C-terminal domain-like"/>
    <property type="match status" value="1"/>
</dbReference>
<dbReference type="PROSITE" id="PS50405">
    <property type="entry name" value="GST_CTER"/>
    <property type="match status" value="1"/>
</dbReference>
<dbReference type="Pfam" id="PF02798">
    <property type="entry name" value="GST_N"/>
    <property type="match status" value="1"/>
</dbReference>
<evidence type="ECO:0000256" key="2">
    <source>
        <dbReference type="ARBA" id="ARBA00022679"/>
    </source>
</evidence>
<comment type="catalytic activity">
    <reaction evidence="3">
        <text>RX + glutathione = an S-substituted glutathione + a halide anion + H(+)</text>
        <dbReference type="Rhea" id="RHEA:16437"/>
        <dbReference type="ChEBI" id="CHEBI:15378"/>
        <dbReference type="ChEBI" id="CHEBI:16042"/>
        <dbReference type="ChEBI" id="CHEBI:17792"/>
        <dbReference type="ChEBI" id="CHEBI:57925"/>
        <dbReference type="ChEBI" id="CHEBI:90779"/>
        <dbReference type="EC" id="2.5.1.18"/>
    </reaction>
</comment>
<dbReference type="SUPFAM" id="SSF52833">
    <property type="entry name" value="Thioredoxin-like"/>
    <property type="match status" value="1"/>
</dbReference>
<dbReference type="PANTHER" id="PTHR11260:SF676">
    <property type="entry name" value="GLUTATHIONE S-TRANSFERASE U8"/>
    <property type="match status" value="1"/>
</dbReference>
<dbReference type="AlphaFoldDB" id="A0ABD3SN90"/>
<gene>
    <name evidence="7" type="ORF">ACJIZ3_022084</name>
</gene>
<dbReference type="InterPro" id="IPR045073">
    <property type="entry name" value="Omega/Tau-like"/>
</dbReference>
<evidence type="ECO:0000259" key="6">
    <source>
        <dbReference type="PROSITE" id="PS50405"/>
    </source>
</evidence>
<dbReference type="GO" id="GO:0004364">
    <property type="term" value="F:glutathione transferase activity"/>
    <property type="evidence" value="ECO:0007669"/>
    <property type="project" value="UniProtKB-EC"/>
</dbReference>
<dbReference type="SFLD" id="SFLDG01152">
    <property type="entry name" value="Main.3:_Omega-_and_Tau-like"/>
    <property type="match status" value="1"/>
</dbReference>
<feature type="domain" description="GST N-terminal" evidence="5">
    <location>
        <begin position="2"/>
        <end position="81"/>
    </location>
</feature>
<dbReference type="PANTHER" id="PTHR11260">
    <property type="entry name" value="GLUTATHIONE S-TRANSFERASE, GST, SUPERFAMILY, GST DOMAIN CONTAINING"/>
    <property type="match status" value="1"/>
</dbReference>
<reference evidence="7 8" key="1">
    <citation type="submission" date="2024-12" db="EMBL/GenBank/DDBJ databases">
        <title>The unique morphological basis and parallel evolutionary history of personate flowers in Penstemon.</title>
        <authorList>
            <person name="Depatie T.H."/>
            <person name="Wessinger C.A."/>
        </authorList>
    </citation>
    <scope>NUCLEOTIDE SEQUENCE [LARGE SCALE GENOMIC DNA]</scope>
    <source>
        <strain evidence="7">WTNN_2</strain>
        <tissue evidence="7">Leaf</tissue>
    </source>
</reference>
<evidence type="ECO:0000259" key="5">
    <source>
        <dbReference type="PROSITE" id="PS50404"/>
    </source>
</evidence>
<dbReference type="Pfam" id="PF00043">
    <property type="entry name" value="GST_C"/>
    <property type="match status" value="1"/>
</dbReference>
<evidence type="ECO:0000256" key="1">
    <source>
        <dbReference type="ARBA" id="ARBA00012452"/>
    </source>
</evidence>
<dbReference type="FunFam" id="3.40.30.10:FF:000197">
    <property type="entry name" value="Glutathione S-transferase U10"/>
    <property type="match status" value="1"/>
</dbReference>
<dbReference type="SFLD" id="SFLDG00358">
    <property type="entry name" value="Main_(cytGST)"/>
    <property type="match status" value="1"/>
</dbReference>
<evidence type="ECO:0000256" key="4">
    <source>
        <dbReference type="RuleBase" id="RU003494"/>
    </source>
</evidence>